<protein>
    <recommendedName>
        <fullName evidence="4">Kynureninase</fullName>
        <ecNumber evidence="4">3.7.1.3</ecNumber>
    </recommendedName>
</protein>
<dbReference type="PANTHER" id="PTHR14084:SF0">
    <property type="entry name" value="KYNURENINASE"/>
    <property type="match status" value="1"/>
</dbReference>
<evidence type="ECO:0000256" key="3">
    <source>
        <dbReference type="ARBA" id="ARBA00022898"/>
    </source>
</evidence>
<reference evidence="5 6" key="1">
    <citation type="submission" date="2023-11" db="EMBL/GenBank/DDBJ databases">
        <title>Draft genome sequence of Microbacterium arthrosphaerae JCM 30492.</title>
        <authorList>
            <person name="Zhang G."/>
            <person name="Ding Y."/>
        </authorList>
    </citation>
    <scope>NUCLEOTIDE SEQUENCE [LARGE SCALE GENOMIC DNA]</scope>
    <source>
        <strain evidence="5 6">JCM 30492</strain>
    </source>
</reference>
<comment type="pathway">
    <text evidence="4">Amino-acid degradation; L-kynurenine degradation; L-alanine and anthranilate from L-kynurenine: step 1/1.</text>
</comment>
<sequence>MTSTESAGTAVRHGLAAAADALDAADPLRAHRDAFVGAESSLVYFDGNSLGRPLRATAERLSAFVREEWGGRLIRGWDESWMQLPFELGDALGRAALGAAAGQTVIGDSTTVLLYKLVRAAFDAAAADDPARVEIVVDRDNFPTDRYLVEGIAAERGGRVRWIEVDRASGVSAQALREAVGPETAVVLLSHVAYRSGYLADAATLTRIAHDAGALILWDLCHSAGSVPVEADAWEVDLAVGCTYKYLNGGPGSPAFAYVASRLQNRLAQPIQGWMGTADVFAMGPSYEPAPGMRRFLSGTPPILGMLAMQDTVALIDEVGIDAIRAKSVGLTEFAVRVSDELLAPLGVTVASPRDAAARGGHVTLSHPAMRSVTARLWTQDVIPDYRDPDGLRIGLSPLSTSFAETLRGLEAVEAAVRAGS</sequence>
<comment type="similarity">
    <text evidence="4">Belongs to the kynureninase family.</text>
</comment>
<evidence type="ECO:0000313" key="6">
    <source>
        <dbReference type="Proteomes" id="UP001283109"/>
    </source>
</evidence>
<dbReference type="PIRSF" id="PIRSF038800">
    <property type="entry name" value="KYNU"/>
    <property type="match status" value="1"/>
</dbReference>
<dbReference type="InterPro" id="IPR015421">
    <property type="entry name" value="PyrdxlP-dep_Trfase_major"/>
</dbReference>
<dbReference type="InterPro" id="IPR015422">
    <property type="entry name" value="PyrdxlP-dep_Trfase_small"/>
</dbReference>
<comment type="caution">
    <text evidence="5">The sequence shown here is derived from an EMBL/GenBank/DDBJ whole genome shotgun (WGS) entry which is preliminary data.</text>
</comment>
<proteinExistence type="inferred from homology"/>
<comment type="catalytic activity">
    <reaction evidence="4">
        <text>3-hydroxy-L-kynurenine + H2O = 3-hydroxyanthranilate + L-alanine + H(+)</text>
        <dbReference type="Rhea" id="RHEA:25143"/>
        <dbReference type="ChEBI" id="CHEBI:15377"/>
        <dbReference type="ChEBI" id="CHEBI:15378"/>
        <dbReference type="ChEBI" id="CHEBI:36559"/>
        <dbReference type="ChEBI" id="CHEBI:57972"/>
        <dbReference type="ChEBI" id="CHEBI:58125"/>
        <dbReference type="EC" id="3.7.1.3"/>
    </reaction>
</comment>
<evidence type="ECO:0000256" key="1">
    <source>
        <dbReference type="ARBA" id="ARBA00022642"/>
    </source>
</evidence>
<dbReference type="Proteomes" id="UP001283109">
    <property type="component" value="Unassembled WGS sequence"/>
</dbReference>
<dbReference type="GO" id="GO:0008483">
    <property type="term" value="F:transaminase activity"/>
    <property type="evidence" value="ECO:0007669"/>
    <property type="project" value="UniProtKB-KW"/>
</dbReference>
<dbReference type="EMBL" id="JAWQEV010000004">
    <property type="protein sequence ID" value="MDW4573596.1"/>
    <property type="molecule type" value="Genomic_DNA"/>
</dbReference>
<keyword evidence="6" id="KW-1185">Reference proteome</keyword>
<evidence type="ECO:0000256" key="2">
    <source>
        <dbReference type="ARBA" id="ARBA00022801"/>
    </source>
</evidence>
<keyword evidence="1 4" id="KW-0662">Pyridine nucleotide biosynthesis</keyword>
<accession>A0ABU4H2P1</accession>
<organism evidence="5 6">
    <name type="scientific">Microbacterium arthrosphaerae</name>
    <dbReference type="NCBI Taxonomy" id="792652"/>
    <lineage>
        <taxon>Bacteria</taxon>
        <taxon>Bacillati</taxon>
        <taxon>Actinomycetota</taxon>
        <taxon>Actinomycetes</taxon>
        <taxon>Micrococcales</taxon>
        <taxon>Microbacteriaceae</taxon>
        <taxon>Microbacterium</taxon>
    </lineage>
</organism>
<evidence type="ECO:0000313" key="5">
    <source>
        <dbReference type="EMBL" id="MDW4573596.1"/>
    </source>
</evidence>
<dbReference type="InterPro" id="IPR015424">
    <property type="entry name" value="PyrdxlP-dep_Trfase"/>
</dbReference>
<keyword evidence="5" id="KW-0808">Transferase</keyword>
<dbReference type="EC" id="3.7.1.3" evidence="4"/>
<name>A0ABU4H2P1_9MICO</name>
<comment type="cofactor">
    <cofactor evidence="4">
        <name>pyridoxal 5'-phosphate</name>
        <dbReference type="ChEBI" id="CHEBI:597326"/>
    </cofactor>
</comment>
<dbReference type="PANTHER" id="PTHR14084">
    <property type="entry name" value="KYNURENINASE"/>
    <property type="match status" value="1"/>
</dbReference>
<dbReference type="Pfam" id="PF22580">
    <property type="entry name" value="KYNU_C"/>
    <property type="match status" value="1"/>
</dbReference>
<comment type="function">
    <text evidence="4">Catalyzes the cleavage of L-kynurenine (L-Kyn) and L-3-hydroxykynurenine (L-3OHKyn) into anthranilic acid (AA) and 3-hydroxyanthranilic acid (3-OHAA), respectively.</text>
</comment>
<dbReference type="InterPro" id="IPR010111">
    <property type="entry name" value="Kynureninase"/>
</dbReference>
<gene>
    <name evidence="5" type="ORF">R8Z58_12505</name>
</gene>
<dbReference type="RefSeq" id="WP_318354118.1">
    <property type="nucleotide sequence ID" value="NZ_JAWQEV010000004.1"/>
</dbReference>
<keyword evidence="3 4" id="KW-0663">Pyridoxal phosphate</keyword>
<comment type="subunit">
    <text evidence="4">Homodimer.</text>
</comment>
<dbReference type="SUPFAM" id="SSF53383">
    <property type="entry name" value="PLP-dependent transferases"/>
    <property type="match status" value="1"/>
</dbReference>
<dbReference type="Gene3D" id="3.40.640.10">
    <property type="entry name" value="Type I PLP-dependent aspartate aminotransferase-like (Major domain)"/>
    <property type="match status" value="1"/>
</dbReference>
<keyword evidence="2 4" id="KW-0378">Hydrolase</keyword>
<keyword evidence="5" id="KW-0032">Aminotransferase</keyword>
<evidence type="ECO:0000256" key="4">
    <source>
        <dbReference type="PIRNR" id="PIRNR038800"/>
    </source>
</evidence>
<comment type="catalytic activity">
    <reaction evidence="4">
        <text>L-kynurenine + H2O = anthranilate + L-alanine + H(+)</text>
        <dbReference type="Rhea" id="RHEA:16813"/>
        <dbReference type="ChEBI" id="CHEBI:15377"/>
        <dbReference type="ChEBI" id="CHEBI:15378"/>
        <dbReference type="ChEBI" id="CHEBI:16567"/>
        <dbReference type="ChEBI" id="CHEBI:57959"/>
        <dbReference type="ChEBI" id="CHEBI:57972"/>
        <dbReference type="EC" id="3.7.1.3"/>
    </reaction>
</comment>
<dbReference type="Gene3D" id="3.90.1150.10">
    <property type="entry name" value="Aspartate Aminotransferase, domain 1"/>
    <property type="match status" value="1"/>
</dbReference>
<comment type="pathway">
    <text evidence="4">Cofactor biosynthesis; NAD(+) biosynthesis; quinolinate from L-kynurenine: step 2/3.</text>
</comment>